<dbReference type="AlphaFoldDB" id="A0A672KKR3"/>
<feature type="domain" description="C-type lectin" evidence="1">
    <location>
        <begin position="19"/>
        <end position="82"/>
    </location>
</feature>
<dbReference type="PROSITE" id="PS50041">
    <property type="entry name" value="C_TYPE_LECTIN_2"/>
    <property type="match status" value="1"/>
</dbReference>
<dbReference type="SUPFAM" id="SSF56436">
    <property type="entry name" value="C-type lectin-like"/>
    <property type="match status" value="1"/>
</dbReference>
<dbReference type="InterPro" id="IPR016187">
    <property type="entry name" value="CTDL_fold"/>
</dbReference>
<dbReference type="Ensembl" id="ENSSGRT00000011947.1">
    <property type="protein sequence ID" value="ENSSGRP00000011010.1"/>
    <property type="gene ID" value="ENSSGRG00000007183.1"/>
</dbReference>
<dbReference type="InterPro" id="IPR016186">
    <property type="entry name" value="C-type_lectin-like/link_sf"/>
</dbReference>
<sequence>EPKFTKLDQCSDNPKWTTYKHSSYYISSKWKNWNDSRRDCLQRGEYITRVTNANIVWIGLTDSDKDGVWKWVDGSRIIKNKNLLNERDQIINQLSILCKKFLHSV</sequence>
<dbReference type="InParanoid" id="A0A672KKR3"/>
<proteinExistence type="predicted"/>
<accession>A0A672KKR3</accession>
<protein>
    <recommendedName>
        <fullName evidence="1">C-type lectin domain-containing protein</fullName>
    </recommendedName>
</protein>
<keyword evidence="3" id="KW-1185">Reference proteome</keyword>
<evidence type="ECO:0000313" key="2">
    <source>
        <dbReference type="Ensembl" id="ENSSGRP00000011010.1"/>
    </source>
</evidence>
<reference evidence="2" key="1">
    <citation type="submission" date="2025-08" db="UniProtKB">
        <authorList>
            <consortium name="Ensembl"/>
        </authorList>
    </citation>
    <scope>IDENTIFICATION</scope>
</reference>
<dbReference type="InterPro" id="IPR001304">
    <property type="entry name" value="C-type_lectin-like"/>
</dbReference>
<dbReference type="Gene3D" id="3.10.100.10">
    <property type="entry name" value="Mannose-Binding Protein A, subunit A"/>
    <property type="match status" value="2"/>
</dbReference>
<organism evidence="2 3">
    <name type="scientific">Sinocyclocheilus grahami</name>
    <name type="common">Dianchi golden-line fish</name>
    <name type="synonym">Barbus grahami</name>
    <dbReference type="NCBI Taxonomy" id="75366"/>
    <lineage>
        <taxon>Eukaryota</taxon>
        <taxon>Metazoa</taxon>
        <taxon>Chordata</taxon>
        <taxon>Craniata</taxon>
        <taxon>Vertebrata</taxon>
        <taxon>Euteleostomi</taxon>
        <taxon>Actinopterygii</taxon>
        <taxon>Neopterygii</taxon>
        <taxon>Teleostei</taxon>
        <taxon>Ostariophysi</taxon>
        <taxon>Cypriniformes</taxon>
        <taxon>Cyprinidae</taxon>
        <taxon>Cyprininae</taxon>
        <taxon>Sinocyclocheilus</taxon>
    </lineage>
</organism>
<reference evidence="2" key="2">
    <citation type="submission" date="2025-09" db="UniProtKB">
        <authorList>
            <consortium name="Ensembl"/>
        </authorList>
    </citation>
    <scope>IDENTIFICATION</scope>
</reference>
<evidence type="ECO:0000259" key="1">
    <source>
        <dbReference type="PROSITE" id="PS50041"/>
    </source>
</evidence>
<name>A0A672KKR3_SINGR</name>
<evidence type="ECO:0000313" key="3">
    <source>
        <dbReference type="Proteomes" id="UP000472262"/>
    </source>
</evidence>
<dbReference type="Proteomes" id="UP000472262">
    <property type="component" value="Unassembled WGS sequence"/>
</dbReference>